<dbReference type="HOGENOM" id="CLU_063873_1_0_3"/>
<dbReference type="OrthoDB" id="8481923at2"/>
<gene>
    <name evidence="2" type="ORF">Mic7113_6714</name>
</gene>
<feature type="transmembrane region" description="Helical" evidence="1">
    <location>
        <begin position="104"/>
        <end position="121"/>
    </location>
</feature>
<keyword evidence="2" id="KW-0614">Plasmid</keyword>
<proteinExistence type="predicted"/>
<dbReference type="KEGG" id="mic:Mic7113_6714"/>
<accession>K9WR57</accession>
<dbReference type="Proteomes" id="UP000010471">
    <property type="component" value="Plasmid pMIC7113.05"/>
</dbReference>
<dbReference type="EMBL" id="CP003635">
    <property type="protein sequence ID" value="AFZ22276.1"/>
    <property type="molecule type" value="Genomic_DNA"/>
</dbReference>
<keyword evidence="2" id="KW-0378">Hydrolase</keyword>
<keyword evidence="1" id="KW-0812">Transmembrane</keyword>
<sequence length="257" mass="28963">MPFTFAHPIAAAPIWLCSKRRLDLPSLLVGSIIPDIEYFLTLQPTRTIGHTLLGVLIQGLPCSIVLLLITRYVLMRPFLALLPRQLAQRFPTLRSYFPLQVKHLFNVVVSVVMGAASHIVWDAFTHEGGWFVAHSKLLQAQLGSVPIYKLLQYGSGVIGLGALFLWLSRRLNQELPCNRIETLTPRWRGLTIICIALCALVFTWVAVDIHHIAGETFKEAFVRAVIGCISGLFLGLLLYSAVFWMLKSFKPLKFYMF</sequence>
<dbReference type="GO" id="GO:0016787">
    <property type="term" value="F:hydrolase activity"/>
    <property type="evidence" value="ECO:0007669"/>
    <property type="project" value="UniProtKB-KW"/>
</dbReference>
<dbReference type="RefSeq" id="WP_015186284.1">
    <property type="nucleotide sequence ID" value="NC_019741.1"/>
</dbReference>
<keyword evidence="1" id="KW-0472">Membrane</keyword>
<name>K9WR57_9CYAN</name>
<reference evidence="2 3" key="1">
    <citation type="submission" date="2012-06" db="EMBL/GenBank/DDBJ databases">
        <title>Finished plasmid 5 of genome of Microcoleus sp. PCC 7113.</title>
        <authorList>
            <consortium name="US DOE Joint Genome Institute"/>
            <person name="Gugger M."/>
            <person name="Coursin T."/>
            <person name="Rippka R."/>
            <person name="Tandeau De Marsac N."/>
            <person name="Huntemann M."/>
            <person name="Wei C.-L."/>
            <person name="Han J."/>
            <person name="Detter J.C."/>
            <person name="Han C."/>
            <person name="Tapia R."/>
            <person name="Chen A."/>
            <person name="Kyrpides N."/>
            <person name="Mavromatis K."/>
            <person name="Markowitz V."/>
            <person name="Szeto E."/>
            <person name="Ivanova N."/>
            <person name="Pagani I."/>
            <person name="Pati A."/>
            <person name="Goodwin L."/>
            <person name="Nordberg H.P."/>
            <person name="Cantor M.N."/>
            <person name="Hua S.X."/>
            <person name="Woyke T."/>
            <person name="Kerfeld C.A."/>
        </authorList>
    </citation>
    <scope>NUCLEOTIDE SEQUENCE [LARGE SCALE GENOMIC DNA]</scope>
    <source>
        <strain evidence="2 3">PCC 7113</strain>
        <plasmid evidence="2 3">pMIC7113.05</plasmid>
    </source>
</reference>
<feature type="transmembrane region" description="Helical" evidence="1">
    <location>
        <begin position="150"/>
        <end position="168"/>
    </location>
</feature>
<evidence type="ECO:0000313" key="2">
    <source>
        <dbReference type="EMBL" id="AFZ22276.1"/>
    </source>
</evidence>
<dbReference type="Pfam" id="PF13803">
    <property type="entry name" value="DUF4184"/>
    <property type="match status" value="1"/>
</dbReference>
<evidence type="ECO:0000256" key="1">
    <source>
        <dbReference type="SAM" id="Phobius"/>
    </source>
</evidence>
<protein>
    <submittedName>
        <fullName evidence="2">Putative membrane-bound metal-dependent hydrolase (DUF457)</fullName>
    </submittedName>
</protein>
<feature type="transmembrane region" description="Helical" evidence="1">
    <location>
        <begin position="189"/>
        <end position="209"/>
    </location>
</feature>
<keyword evidence="1" id="KW-1133">Transmembrane helix</keyword>
<organism evidence="2 3">
    <name type="scientific">Allocoleopsis franciscana PCC 7113</name>
    <dbReference type="NCBI Taxonomy" id="1173027"/>
    <lineage>
        <taxon>Bacteria</taxon>
        <taxon>Bacillati</taxon>
        <taxon>Cyanobacteriota</taxon>
        <taxon>Cyanophyceae</taxon>
        <taxon>Coleofasciculales</taxon>
        <taxon>Coleofasciculaceae</taxon>
        <taxon>Allocoleopsis</taxon>
        <taxon>Allocoleopsis franciscana</taxon>
    </lineage>
</organism>
<feature type="transmembrane region" description="Helical" evidence="1">
    <location>
        <begin position="52"/>
        <end position="74"/>
    </location>
</feature>
<geneLocation type="plasmid" evidence="2 3">
    <name>pMIC7113.05</name>
</geneLocation>
<dbReference type="AlphaFoldDB" id="K9WR57"/>
<evidence type="ECO:0000313" key="3">
    <source>
        <dbReference type="Proteomes" id="UP000010471"/>
    </source>
</evidence>
<feature type="transmembrane region" description="Helical" evidence="1">
    <location>
        <begin position="221"/>
        <end position="246"/>
    </location>
</feature>
<dbReference type="InterPro" id="IPR025238">
    <property type="entry name" value="DUF4184"/>
</dbReference>
<keyword evidence="3" id="KW-1185">Reference proteome</keyword>